<dbReference type="NCBIfam" id="TIGR01215">
    <property type="entry name" value="minE"/>
    <property type="match status" value="1"/>
</dbReference>
<evidence type="ECO:0000313" key="2">
    <source>
        <dbReference type="EMBL" id="MPM84811.1"/>
    </source>
</evidence>
<dbReference type="SUPFAM" id="SSF55229">
    <property type="entry name" value="Cell division protein MinE topological specificity domain"/>
    <property type="match status" value="1"/>
</dbReference>
<dbReference type="Pfam" id="PF03776">
    <property type="entry name" value="MinE"/>
    <property type="match status" value="1"/>
</dbReference>
<reference evidence="2" key="1">
    <citation type="submission" date="2019-08" db="EMBL/GenBank/DDBJ databases">
        <authorList>
            <person name="Kucharzyk K."/>
            <person name="Murdoch R.W."/>
            <person name="Higgins S."/>
            <person name="Loffler F."/>
        </authorList>
    </citation>
    <scope>NUCLEOTIDE SEQUENCE</scope>
</reference>
<comment type="caution">
    <text evidence="2">The sequence shown here is derived from an EMBL/GenBank/DDBJ whole genome shotgun (WGS) entry which is preliminary data.</text>
</comment>
<gene>
    <name evidence="2" type="primary">minE_8</name>
    <name evidence="2" type="ORF">SDC9_131887</name>
</gene>
<sequence length="96" mass="10854">MLDFFSFFKKKGASSSGSVAKDRLKLVLVHDRVDCSSQILEMLKYDIIKVISNYMEIDEEELDIQITQTQSDDTNGPVPVLYANIPIKSIKKVSPE</sequence>
<dbReference type="InterPro" id="IPR036707">
    <property type="entry name" value="MinE_sf"/>
</dbReference>
<evidence type="ECO:0000256" key="1">
    <source>
        <dbReference type="ARBA" id="ARBA00008168"/>
    </source>
</evidence>
<organism evidence="2">
    <name type="scientific">bioreactor metagenome</name>
    <dbReference type="NCBI Taxonomy" id="1076179"/>
    <lineage>
        <taxon>unclassified sequences</taxon>
        <taxon>metagenomes</taxon>
        <taxon>ecological metagenomes</taxon>
    </lineage>
</organism>
<keyword evidence="2" id="KW-0131">Cell cycle</keyword>
<comment type="similarity">
    <text evidence="1">Belongs to the MinE family.</text>
</comment>
<dbReference type="AlphaFoldDB" id="A0A645D6C9"/>
<dbReference type="HAMAP" id="MF_00262">
    <property type="entry name" value="MinE"/>
    <property type="match status" value="1"/>
</dbReference>
<keyword evidence="2" id="KW-0132">Cell division</keyword>
<dbReference type="EMBL" id="VSSQ01033278">
    <property type="protein sequence ID" value="MPM84811.1"/>
    <property type="molecule type" value="Genomic_DNA"/>
</dbReference>
<dbReference type="InterPro" id="IPR005527">
    <property type="entry name" value="MinE"/>
</dbReference>
<protein>
    <submittedName>
        <fullName evidence="2">Cell division topological specificity factor</fullName>
    </submittedName>
</protein>
<dbReference type="GO" id="GO:0051301">
    <property type="term" value="P:cell division"/>
    <property type="evidence" value="ECO:0007669"/>
    <property type="project" value="UniProtKB-KW"/>
</dbReference>
<accession>A0A645D6C9</accession>
<dbReference type="GO" id="GO:0032955">
    <property type="term" value="P:regulation of division septum assembly"/>
    <property type="evidence" value="ECO:0007669"/>
    <property type="project" value="InterPro"/>
</dbReference>
<name>A0A645D6C9_9ZZZZ</name>
<proteinExistence type="inferred from homology"/>
<dbReference type="Gene3D" id="3.30.1070.10">
    <property type="entry name" value="Cell division topological specificity factor MinE"/>
    <property type="match status" value="1"/>
</dbReference>